<proteinExistence type="predicted"/>
<gene>
    <name evidence="3" type="ORF">PHYSODRAFT_335433</name>
</gene>
<evidence type="ECO:0000256" key="2">
    <source>
        <dbReference type="SAM" id="SignalP"/>
    </source>
</evidence>
<sequence length="105" mass="10221">MKCTTIAVAAVLATAGVVAAESPALRALADAPKVGTVVASATGPAEATDAQPTAGEPKDKKEWGWGGSPWGWGGGWGRPWGCGGAGWGGGWGWGGGVGCGGGWGW</sequence>
<dbReference type="Proteomes" id="UP000002640">
    <property type="component" value="Unassembled WGS sequence"/>
</dbReference>
<reference evidence="3 4" key="1">
    <citation type="journal article" date="2006" name="Science">
        <title>Phytophthora genome sequences uncover evolutionary origins and mechanisms of pathogenesis.</title>
        <authorList>
            <person name="Tyler B.M."/>
            <person name="Tripathy S."/>
            <person name="Zhang X."/>
            <person name="Dehal P."/>
            <person name="Jiang R.H."/>
            <person name="Aerts A."/>
            <person name="Arredondo F.D."/>
            <person name="Baxter L."/>
            <person name="Bensasson D."/>
            <person name="Beynon J.L."/>
            <person name="Chapman J."/>
            <person name="Damasceno C.M."/>
            <person name="Dorrance A.E."/>
            <person name="Dou D."/>
            <person name="Dickerman A.W."/>
            <person name="Dubchak I.L."/>
            <person name="Garbelotto M."/>
            <person name="Gijzen M."/>
            <person name="Gordon S.G."/>
            <person name="Govers F."/>
            <person name="Grunwald N.J."/>
            <person name="Huang W."/>
            <person name="Ivors K.L."/>
            <person name="Jones R.W."/>
            <person name="Kamoun S."/>
            <person name="Krampis K."/>
            <person name="Lamour K.H."/>
            <person name="Lee M.K."/>
            <person name="McDonald W.H."/>
            <person name="Medina M."/>
            <person name="Meijer H.J."/>
            <person name="Nordberg E.K."/>
            <person name="Maclean D.J."/>
            <person name="Ospina-Giraldo M.D."/>
            <person name="Morris P.F."/>
            <person name="Phuntumart V."/>
            <person name="Putnam N.H."/>
            <person name="Rash S."/>
            <person name="Rose J.K."/>
            <person name="Sakihama Y."/>
            <person name="Salamov A.A."/>
            <person name="Savidor A."/>
            <person name="Scheuring C.F."/>
            <person name="Smith B.M."/>
            <person name="Sobral B.W."/>
            <person name="Terry A."/>
            <person name="Torto-Alalibo T.A."/>
            <person name="Win J."/>
            <person name="Xu Z."/>
            <person name="Zhang H."/>
            <person name="Grigoriev I.V."/>
            <person name="Rokhsar D.S."/>
            <person name="Boore J.L."/>
        </authorList>
    </citation>
    <scope>NUCLEOTIDE SEQUENCE [LARGE SCALE GENOMIC DNA]</scope>
    <source>
        <strain evidence="3 4">P6497</strain>
    </source>
</reference>
<feature type="region of interest" description="Disordered" evidence="1">
    <location>
        <begin position="40"/>
        <end position="105"/>
    </location>
</feature>
<accession>G4ZV63</accession>
<dbReference type="OMA" id="AKEWWGR"/>
<protein>
    <submittedName>
        <fullName evidence="3">Uncharacterized protein</fullName>
    </submittedName>
</protein>
<dbReference type="RefSeq" id="XP_009531116.1">
    <property type="nucleotide sequence ID" value="XM_009532821.1"/>
</dbReference>
<evidence type="ECO:0000256" key="1">
    <source>
        <dbReference type="SAM" id="MobiDB-lite"/>
    </source>
</evidence>
<organism evidence="3 4">
    <name type="scientific">Phytophthora sojae (strain P6497)</name>
    <name type="common">Soybean stem and root rot agent</name>
    <name type="synonym">Phytophthora megasperma f. sp. glycines</name>
    <dbReference type="NCBI Taxonomy" id="1094619"/>
    <lineage>
        <taxon>Eukaryota</taxon>
        <taxon>Sar</taxon>
        <taxon>Stramenopiles</taxon>
        <taxon>Oomycota</taxon>
        <taxon>Peronosporomycetes</taxon>
        <taxon>Peronosporales</taxon>
        <taxon>Peronosporaceae</taxon>
        <taxon>Phytophthora</taxon>
    </lineage>
</organism>
<keyword evidence="4" id="KW-1185">Reference proteome</keyword>
<name>G4ZV63_PHYSP</name>
<dbReference type="GeneID" id="20647015"/>
<feature type="compositionally biased region" description="Gly residues" evidence="1">
    <location>
        <begin position="64"/>
        <end position="105"/>
    </location>
</feature>
<evidence type="ECO:0000313" key="3">
    <source>
        <dbReference type="EMBL" id="EGZ13687.1"/>
    </source>
</evidence>
<dbReference type="KEGG" id="psoj:PHYSODRAFT_335433"/>
<feature type="signal peptide" evidence="2">
    <location>
        <begin position="1"/>
        <end position="20"/>
    </location>
</feature>
<dbReference type="AlphaFoldDB" id="G4ZV63"/>
<keyword evidence="2" id="KW-0732">Signal</keyword>
<dbReference type="EMBL" id="JH159156">
    <property type="protein sequence ID" value="EGZ13687.1"/>
    <property type="molecule type" value="Genomic_DNA"/>
</dbReference>
<feature type="chain" id="PRO_5003472625" evidence="2">
    <location>
        <begin position="21"/>
        <end position="105"/>
    </location>
</feature>
<dbReference type="InParanoid" id="G4ZV63"/>
<evidence type="ECO:0000313" key="4">
    <source>
        <dbReference type="Proteomes" id="UP000002640"/>
    </source>
</evidence>